<dbReference type="GO" id="GO:0000287">
    <property type="term" value="F:magnesium ion binding"/>
    <property type="evidence" value="ECO:0007669"/>
    <property type="project" value="TreeGrafter"/>
</dbReference>
<dbReference type="Pfam" id="PF01544">
    <property type="entry name" value="CorA"/>
    <property type="match status" value="1"/>
</dbReference>
<evidence type="ECO:0000256" key="2">
    <source>
        <dbReference type="ARBA" id="ARBA00022692"/>
    </source>
</evidence>
<dbReference type="SUPFAM" id="SSF144083">
    <property type="entry name" value="Magnesium transport protein CorA, transmembrane region"/>
    <property type="match status" value="1"/>
</dbReference>
<feature type="transmembrane region" description="Helical" evidence="5">
    <location>
        <begin position="213"/>
        <end position="233"/>
    </location>
</feature>
<evidence type="ECO:0000313" key="7">
    <source>
        <dbReference type="Proteomes" id="UP000321629"/>
    </source>
</evidence>
<dbReference type="GO" id="GO:0005886">
    <property type="term" value="C:plasma membrane"/>
    <property type="evidence" value="ECO:0007669"/>
    <property type="project" value="UniProtKB-SubCell"/>
</dbReference>
<dbReference type="GO" id="GO:0015095">
    <property type="term" value="F:magnesium ion transmembrane transporter activity"/>
    <property type="evidence" value="ECO:0007669"/>
    <property type="project" value="TreeGrafter"/>
</dbReference>
<dbReference type="GO" id="GO:0015087">
    <property type="term" value="F:cobalt ion transmembrane transporter activity"/>
    <property type="evidence" value="ECO:0007669"/>
    <property type="project" value="TreeGrafter"/>
</dbReference>
<dbReference type="InterPro" id="IPR045863">
    <property type="entry name" value="CorA_TM1_TM2"/>
</dbReference>
<dbReference type="Proteomes" id="UP000321629">
    <property type="component" value="Unassembled WGS sequence"/>
</dbReference>
<dbReference type="InterPro" id="IPR002523">
    <property type="entry name" value="MgTranspt_CorA/ZnTranspt_ZntB"/>
</dbReference>
<comment type="caution">
    <text evidence="6">The sequence shown here is derived from an EMBL/GenBank/DDBJ whole genome shotgun (WGS) entry which is preliminary data.</text>
</comment>
<keyword evidence="2 5" id="KW-0812">Transmembrane</keyword>
<evidence type="ECO:0000256" key="3">
    <source>
        <dbReference type="ARBA" id="ARBA00022989"/>
    </source>
</evidence>
<evidence type="ECO:0000256" key="5">
    <source>
        <dbReference type="SAM" id="Phobius"/>
    </source>
</evidence>
<evidence type="ECO:0000256" key="4">
    <source>
        <dbReference type="ARBA" id="ARBA00023136"/>
    </source>
</evidence>
<proteinExistence type="predicted"/>
<reference evidence="6 7" key="1">
    <citation type="submission" date="2019-07" db="EMBL/GenBank/DDBJ databases">
        <title>Rapid identification of Enteric Bacteria from Whole Genome Sequences (WGS) using Average Nucleotide Identity (ANI).</title>
        <authorList>
            <person name="Lane C."/>
        </authorList>
    </citation>
    <scope>NUCLEOTIDE SEQUENCE [LARGE SCALE GENOMIC DNA]</scope>
    <source>
        <strain evidence="6 7">2016D-0084</strain>
    </source>
</reference>
<keyword evidence="3 5" id="KW-1133">Transmembrane helix</keyword>
<dbReference type="AlphaFoldDB" id="A0A5C7E2U7"/>
<dbReference type="GO" id="GO:0050897">
    <property type="term" value="F:cobalt ion binding"/>
    <property type="evidence" value="ECO:0007669"/>
    <property type="project" value="TreeGrafter"/>
</dbReference>
<protein>
    <recommendedName>
        <fullName evidence="8">Magnesium transporter CorA family protein</fullName>
    </recommendedName>
</protein>
<dbReference type="EMBL" id="VOWJ01000016">
    <property type="protein sequence ID" value="TXE88974.1"/>
    <property type="molecule type" value="Genomic_DNA"/>
</dbReference>
<evidence type="ECO:0000313" key="6">
    <source>
        <dbReference type="EMBL" id="TXE88974.1"/>
    </source>
</evidence>
<accession>A0A5C7E2U7</accession>
<comment type="subcellular location">
    <subcellularLocation>
        <location evidence="1">Cell membrane</location>
        <topology evidence="1">Multi-pass membrane protein</topology>
    </subcellularLocation>
</comment>
<dbReference type="PANTHER" id="PTHR46494">
    <property type="entry name" value="CORA FAMILY METAL ION TRANSPORTER (EUROFUNG)"/>
    <property type="match status" value="1"/>
</dbReference>
<organism evidence="6 7">
    <name type="scientific">Campylobacter volucris</name>
    <dbReference type="NCBI Taxonomy" id="1031542"/>
    <lineage>
        <taxon>Bacteria</taxon>
        <taxon>Pseudomonadati</taxon>
        <taxon>Campylobacterota</taxon>
        <taxon>Epsilonproteobacteria</taxon>
        <taxon>Campylobacterales</taxon>
        <taxon>Campylobacteraceae</taxon>
        <taxon>Campylobacter</taxon>
    </lineage>
</organism>
<keyword evidence="4 5" id="KW-0472">Membrane</keyword>
<gene>
    <name evidence="6" type="ORF">FPD38_02635</name>
</gene>
<evidence type="ECO:0008006" key="8">
    <source>
        <dbReference type="Google" id="ProtNLM"/>
    </source>
</evidence>
<sequence length="255" mass="30353">MLNEALKQFINSINISNAYYEFEDSDIFILDNEDFKYIFVFENEQIYSYKDSEMILFSKNDFIAVLKNVLQAEKDKINSINLSIEKREMLILENKRVKNFLVKYFMLKVKLGKSHNFVSSILESCKICYSKQHFLKKNLKTILINLGNLERNIKENIARLESIYTYINTVRNEKINKNIYFLSIMSAIFLPLNLIVGFFGMNTKNLFLSENDYGTYYILGVILTIFFILFLWYQFKDKKELDLDEFSTKTRKNKK</sequence>
<dbReference type="PANTHER" id="PTHR46494:SF3">
    <property type="entry name" value="ZINC TRANSPORT PROTEIN ZNTB"/>
    <property type="match status" value="1"/>
</dbReference>
<evidence type="ECO:0000256" key="1">
    <source>
        <dbReference type="ARBA" id="ARBA00004651"/>
    </source>
</evidence>
<name>A0A5C7E2U7_9BACT</name>
<feature type="transmembrane region" description="Helical" evidence="5">
    <location>
        <begin position="179"/>
        <end position="201"/>
    </location>
</feature>
<dbReference type="RefSeq" id="WP_147555244.1">
    <property type="nucleotide sequence ID" value="NZ_VOWJ01000016.1"/>
</dbReference>
<dbReference type="Gene3D" id="1.20.58.340">
    <property type="entry name" value="Magnesium transport protein CorA, transmembrane region"/>
    <property type="match status" value="1"/>
</dbReference>